<keyword evidence="6 12" id="KW-0412">Isoleucine biosynthesis</keyword>
<dbReference type="PROSITE" id="PS00165">
    <property type="entry name" value="DEHYDRATASE_SER_THR"/>
    <property type="match status" value="1"/>
</dbReference>
<evidence type="ECO:0000256" key="8">
    <source>
        <dbReference type="ARBA" id="ARBA00022898"/>
    </source>
</evidence>
<dbReference type="InterPro" id="IPR001926">
    <property type="entry name" value="TrpB-like_PALP"/>
</dbReference>
<dbReference type="Proteomes" id="UP001059672">
    <property type="component" value="Chromosome"/>
</dbReference>
<dbReference type="InterPro" id="IPR005787">
    <property type="entry name" value="Thr_deHydtase_biosynth"/>
</dbReference>
<feature type="domain" description="ACT-like" evidence="13">
    <location>
        <begin position="424"/>
        <end position="495"/>
    </location>
</feature>
<sequence>MLEQYVKKILTSRVYDVAVETPLQAANQLSERLGNQILLKREDLQPVFSFKIRGAYNKLAQLSSEEQARGVVTASAGNHAQGLALAAKVLGVKATIVMPKTTPEIKVNGVRSRGGKVVLHGDSFPEALAYSLKLVEEKGYIYIHPYDDPHTIAGQGTVAMEILRQHPGQLDAIFVPVGGGGLIAGIAAYVKYLRPEVRIIGVEPDDSNCLQAAMAAGERVVLPSVGLFADGVAVAQIGQHTFDICKDHVDEVITVSTDEICAAIKDIYDDTRSITEPAGALAVAGIKRYVEREGCSAQVLVGIDSGANVNFDRLRHVAERAELGEKREAIIAVTIPEQPGSFKAFCEAIGKRQITEFNYRYHTDKEAHIFVGVQTHPETDPRAALVASLAEQGFPVVDLTDNELAKLHIRHMVGGHAARVSDEVVLRFEFPERPGALFNFLQRLGGRWNISMFHYRNHGAADGRVVAGLQVPPAERHLVPAALDEIGYPYWDESDNPAYKLFLG</sequence>
<dbReference type="InterPro" id="IPR045865">
    <property type="entry name" value="ACT-like_dom_sf"/>
</dbReference>
<dbReference type="Pfam" id="PF00585">
    <property type="entry name" value="Thr_dehydrat_C"/>
    <property type="match status" value="2"/>
</dbReference>
<evidence type="ECO:0000256" key="2">
    <source>
        <dbReference type="ARBA" id="ARBA00001933"/>
    </source>
</evidence>
<name>A0ABY5H3U4_9PSED</name>
<dbReference type="InterPro" id="IPR036052">
    <property type="entry name" value="TrpB-like_PALP_sf"/>
</dbReference>
<comment type="function">
    <text evidence="11 12">Catalyzes the anaerobic formation of alpha-ketobutyrate and ammonia from threonine in a two-step reaction. The first step involved a dehydration of threonine and a production of enamine intermediates (aminocrotonate), which tautomerizes to its imine form (iminobutyrate). Both intermediates are unstable and short-lived. The second step is the nonenzymatic hydrolysis of the enamine/imine intermediates to form 2-ketobutyrate and free ammonia. In the low water environment of the cell, the second step is accelerated by RidA.</text>
</comment>
<dbReference type="CDD" id="cd01562">
    <property type="entry name" value="Thr-dehyd"/>
    <property type="match status" value="1"/>
</dbReference>
<dbReference type="SUPFAM" id="SSF55021">
    <property type="entry name" value="ACT-like"/>
    <property type="match status" value="2"/>
</dbReference>
<dbReference type="Gene3D" id="3.40.50.1100">
    <property type="match status" value="2"/>
</dbReference>
<evidence type="ECO:0000256" key="6">
    <source>
        <dbReference type="ARBA" id="ARBA00022624"/>
    </source>
</evidence>
<accession>A0ABY5H3U4</accession>
<dbReference type="GO" id="GO:0004794">
    <property type="term" value="F:threonine deaminase activity"/>
    <property type="evidence" value="ECO:0007669"/>
    <property type="project" value="UniProtKB-EC"/>
</dbReference>
<evidence type="ECO:0000313" key="14">
    <source>
        <dbReference type="EMBL" id="UTW06154.1"/>
    </source>
</evidence>
<gene>
    <name evidence="12 14" type="primary">ilvA</name>
    <name evidence="14" type="ORF">KDW96_13265</name>
</gene>
<dbReference type="PANTHER" id="PTHR48078">
    <property type="entry name" value="THREONINE DEHYDRATASE, MITOCHONDRIAL-RELATED"/>
    <property type="match status" value="1"/>
</dbReference>
<dbReference type="RefSeq" id="WP_255836734.1">
    <property type="nucleotide sequence ID" value="NZ_CP073346.1"/>
</dbReference>
<evidence type="ECO:0000256" key="10">
    <source>
        <dbReference type="ARBA" id="ARBA00023304"/>
    </source>
</evidence>
<keyword evidence="15" id="KW-1185">Reference proteome</keyword>
<reference evidence="14" key="1">
    <citation type="submission" date="2021-04" db="EMBL/GenBank/DDBJ databases">
        <title>Oceanospirillales bacteria with DddD are important DMSP degraders in coastal seawater.</title>
        <authorList>
            <person name="Liu J."/>
        </authorList>
    </citation>
    <scope>NUCLEOTIDE SEQUENCE</scope>
    <source>
        <strain evidence="14">D13-4</strain>
    </source>
</reference>
<evidence type="ECO:0000256" key="12">
    <source>
        <dbReference type="RuleBase" id="RU362012"/>
    </source>
</evidence>
<evidence type="ECO:0000256" key="3">
    <source>
        <dbReference type="ARBA" id="ARBA00004810"/>
    </source>
</evidence>
<dbReference type="InterPro" id="IPR000634">
    <property type="entry name" value="Ser/Thr_deHydtase_PyrdxlP-BS"/>
</dbReference>
<dbReference type="CDD" id="cd04906">
    <property type="entry name" value="ACT_ThrD-I_1"/>
    <property type="match status" value="1"/>
</dbReference>
<comment type="similarity">
    <text evidence="4 12">Belongs to the serine/threonine dehydratase family.</text>
</comment>
<comment type="catalytic activity">
    <reaction evidence="1 12">
        <text>L-threonine = 2-oxobutanoate + NH4(+)</text>
        <dbReference type="Rhea" id="RHEA:22108"/>
        <dbReference type="ChEBI" id="CHEBI:16763"/>
        <dbReference type="ChEBI" id="CHEBI:28938"/>
        <dbReference type="ChEBI" id="CHEBI:57926"/>
        <dbReference type="EC" id="4.3.1.19"/>
    </reaction>
</comment>
<feature type="domain" description="ACT-like" evidence="13">
    <location>
        <begin position="329"/>
        <end position="401"/>
    </location>
</feature>
<keyword evidence="9 12" id="KW-0456">Lyase</keyword>
<evidence type="ECO:0000256" key="7">
    <source>
        <dbReference type="ARBA" id="ARBA00022737"/>
    </source>
</evidence>
<dbReference type="InterPro" id="IPR038110">
    <property type="entry name" value="TD_ACT-like_sf"/>
</dbReference>
<dbReference type="NCBIfam" id="NF006674">
    <property type="entry name" value="PRK09224.1"/>
    <property type="match status" value="1"/>
</dbReference>
<dbReference type="EMBL" id="CP073346">
    <property type="protein sequence ID" value="UTW06154.1"/>
    <property type="molecule type" value="Genomic_DNA"/>
</dbReference>
<keyword evidence="8 12" id="KW-0663">Pyridoxal phosphate</keyword>
<dbReference type="NCBIfam" id="NF009130">
    <property type="entry name" value="PRK12483.1"/>
    <property type="match status" value="1"/>
</dbReference>
<dbReference type="EC" id="4.3.1.19" evidence="12"/>
<protein>
    <recommendedName>
        <fullName evidence="12">L-threonine dehydratase</fullName>
        <ecNumber evidence="12">4.3.1.19</ecNumber>
    </recommendedName>
    <alternativeName>
        <fullName evidence="12">Threonine deaminase</fullName>
    </alternativeName>
</protein>
<dbReference type="PROSITE" id="PS51672">
    <property type="entry name" value="ACT_LIKE"/>
    <property type="match status" value="2"/>
</dbReference>
<evidence type="ECO:0000256" key="11">
    <source>
        <dbReference type="ARBA" id="ARBA00025527"/>
    </source>
</evidence>
<organism evidence="14 15">
    <name type="scientific">Pseudomonas benzenivorans</name>
    <dbReference type="NCBI Taxonomy" id="556533"/>
    <lineage>
        <taxon>Bacteria</taxon>
        <taxon>Pseudomonadati</taxon>
        <taxon>Pseudomonadota</taxon>
        <taxon>Gammaproteobacteria</taxon>
        <taxon>Pseudomonadales</taxon>
        <taxon>Pseudomonadaceae</taxon>
        <taxon>Pseudomonas</taxon>
    </lineage>
</organism>
<dbReference type="Gene3D" id="3.40.1020.10">
    <property type="entry name" value="Biosynthetic Threonine Deaminase, Domain 3"/>
    <property type="match status" value="1"/>
</dbReference>
<evidence type="ECO:0000256" key="9">
    <source>
        <dbReference type="ARBA" id="ARBA00023239"/>
    </source>
</evidence>
<evidence type="ECO:0000256" key="4">
    <source>
        <dbReference type="ARBA" id="ARBA00010869"/>
    </source>
</evidence>
<keyword evidence="10 12" id="KW-0100">Branched-chain amino acid biosynthesis</keyword>
<evidence type="ECO:0000313" key="15">
    <source>
        <dbReference type="Proteomes" id="UP001059672"/>
    </source>
</evidence>
<proteinExistence type="inferred from homology"/>
<dbReference type="PANTHER" id="PTHR48078:SF11">
    <property type="entry name" value="THREONINE DEHYDRATASE, MITOCHONDRIAL"/>
    <property type="match status" value="1"/>
</dbReference>
<evidence type="ECO:0000256" key="1">
    <source>
        <dbReference type="ARBA" id="ARBA00001274"/>
    </source>
</evidence>
<comment type="cofactor">
    <cofactor evidence="2 12">
        <name>pyridoxal 5'-phosphate</name>
        <dbReference type="ChEBI" id="CHEBI:597326"/>
    </cofactor>
</comment>
<dbReference type="SUPFAM" id="SSF53686">
    <property type="entry name" value="Tryptophan synthase beta subunit-like PLP-dependent enzymes"/>
    <property type="match status" value="1"/>
</dbReference>
<comment type="pathway">
    <text evidence="3 12">Amino-acid biosynthesis; L-isoleucine biosynthesis; 2-oxobutanoate from L-threonine: step 1/1.</text>
</comment>
<keyword evidence="5 12" id="KW-0028">Amino-acid biosynthesis</keyword>
<comment type="subunit">
    <text evidence="12">Homotetramer.</text>
</comment>
<evidence type="ECO:0000256" key="5">
    <source>
        <dbReference type="ARBA" id="ARBA00022605"/>
    </source>
</evidence>
<dbReference type="NCBIfam" id="TIGR01124">
    <property type="entry name" value="ilvA_2Cterm"/>
    <property type="match status" value="1"/>
</dbReference>
<keyword evidence="7" id="KW-0677">Repeat</keyword>
<dbReference type="CDD" id="cd04907">
    <property type="entry name" value="ACT_ThrD-I_2"/>
    <property type="match status" value="1"/>
</dbReference>
<dbReference type="InterPro" id="IPR001721">
    <property type="entry name" value="TD_ACT-like"/>
</dbReference>
<dbReference type="Pfam" id="PF00291">
    <property type="entry name" value="PALP"/>
    <property type="match status" value="1"/>
</dbReference>
<dbReference type="InterPro" id="IPR050147">
    <property type="entry name" value="Ser/Thr_Dehydratase"/>
</dbReference>
<evidence type="ECO:0000259" key="13">
    <source>
        <dbReference type="PROSITE" id="PS51672"/>
    </source>
</evidence>